<protein>
    <submittedName>
        <fullName evidence="3">Nucleotidyltransferase family protein</fullName>
    </submittedName>
</protein>
<proteinExistence type="predicted"/>
<dbReference type="AlphaFoldDB" id="A0AAE9XPP6"/>
<evidence type="ECO:0000256" key="1">
    <source>
        <dbReference type="ARBA" id="ARBA00022842"/>
    </source>
</evidence>
<dbReference type="InterPro" id="IPR029044">
    <property type="entry name" value="Nucleotide-diphossugar_trans"/>
</dbReference>
<dbReference type="Proteomes" id="UP001217500">
    <property type="component" value="Chromosome"/>
</dbReference>
<accession>A0AAE9XPP6</accession>
<dbReference type="KEGG" id="gso:PH603_04095"/>
<gene>
    <name evidence="3" type="ORF">PH603_04095</name>
</gene>
<dbReference type="InterPro" id="IPR025877">
    <property type="entry name" value="MobA-like_NTP_Trfase"/>
</dbReference>
<dbReference type="RefSeq" id="WP_289504677.1">
    <property type="nucleotide sequence ID" value="NZ_CP116805.1"/>
</dbReference>
<dbReference type="Gene3D" id="3.90.550.10">
    <property type="entry name" value="Spore Coat Polysaccharide Biosynthesis Protein SpsA, Chain A"/>
    <property type="match status" value="1"/>
</dbReference>
<dbReference type="EMBL" id="CP116805">
    <property type="protein sequence ID" value="WCL54938.1"/>
    <property type="molecule type" value="Genomic_DNA"/>
</dbReference>
<keyword evidence="1" id="KW-0460">Magnesium</keyword>
<organism evidence="3 4">
    <name type="scientific">Gimibacter soli</name>
    <dbReference type="NCBI Taxonomy" id="3024400"/>
    <lineage>
        <taxon>Bacteria</taxon>
        <taxon>Pseudomonadati</taxon>
        <taxon>Pseudomonadota</taxon>
        <taxon>Alphaproteobacteria</taxon>
        <taxon>Kordiimonadales</taxon>
        <taxon>Temperatibacteraceae</taxon>
        <taxon>Gimibacter</taxon>
    </lineage>
</organism>
<name>A0AAE9XPP6_9PROT</name>
<reference evidence="3" key="1">
    <citation type="submission" date="2023-01" db="EMBL/GenBank/DDBJ databases">
        <title>The genome sequence of Kordiimonadaceae bacterium 6D33.</title>
        <authorList>
            <person name="Liu Y."/>
        </authorList>
    </citation>
    <scope>NUCLEOTIDE SEQUENCE</scope>
    <source>
        <strain evidence="3">6D33</strain>
    </source>
</reference>
<evidence type="ECO:0000259" key="2">
    <source>
        <dbReference type="Pfam" id="PF12804"/>
    </source>
</evidence>
<evidence type="ECO:0000313" key="3">
    <source>
        <dbReference type="EMBL" id="WCL54938.1"/>
    </source>
</evidence>
<dbReference type="GO" id="GO:0016779">
    <property type="term" value="F:nucleotidyltransferase activity"/>
    <property type="evidence" value="ECO:0007669"/>
    <property type="project" value="UniProtKB-ARBA"/>
</dbReference>
<feature type="domain" description="MobA-like NTP transferase" evidence="2">
    <location>
        <begin position="28"/>
        <end position="146"/>
    </location>
</feature>
<dbReference type="Pfam" id="PF12804">
    <property type="entry name" value="NTP_transf_3"/>
    <property type="match status" value="1"/>
</dbReference>
<dbReference type="SUPFAM" id="SSF53448">
    <property type="entry name" value="Nucleotide-diphospho-sugar transferases"/>
    <property type="match status" value="1"/>
</dbReference>
<keyword evidence="4" id="KW-1185">Reference proteome</keyword>
<sequence length="270" mass="29204">MSKNGTVTALVLAASRRGAEDAVAKLQGVSHKCLISLDGKVMLERVVETLIAAQSVGRIFVSIESRELLESVPQLKAWLDEGRIAFVPSADNLFASVTTGVAVISNPYPLVITTGDNPLHTPDMIDHFCAELARDPADVGVAMTPAADILAAYPEGKRAFHELKDGGWSSCNLYALNSVRALGAAKVFEGGGQFGKRPERIRKAFGLSFMLLYRFRLATIHGLAKLLSHRWHATVKVVRMPYADAPIDVDNPGDVKLAEKILTARRMAAE</sequence>
<evidence type="ECO:0000313" key="4">
    <source>
        <dbReference type="Proteomes" id="UP001217500"/>
    </source>
</evidence>